<keyword evidence="2" id="KW-0812">Transmembrane</keyword>
<keyword evidence="2" id="KW-0472">Membrane</keyword>
<organism evidence="4 5">
    <name type="scientific">Phyllosticta capitalensis</name>
    <dbReference type="NCBI Taxonomy" id="121624"/>
    <lineage>
        <taxon>Eukaryota</taxon>
        <taxon>Fungi</taxon>
        <taxon>Dikarya</taxon>
        <taxon>Ascomycota</taxon>
        <taxon>Pezizomycotina</taxon>
        <taxon>Dothideomycetes</taxon>
        <taxon>Dothideomycetes incertae sedis</taxon>
        <taxon>Botryosphaeriales</taxon>
        <taxon>Phyllostictaceae</taxon>
        <taxon>Phyllosticta</taxon>
    </lineage>
</organism>
<keyword evidence="5" id="KW-1185">Reference proteome</keyword>
<keyword evidence="3" id="KW-0732">Signal</keyword>
<sequence>MTAMWKTHWAIILLSLLVRRIVADDDNMFIHPTAPGPSDNFIADPINPGSGIQIKTVYTLNSNGSGDQYFDWTVDTYDTNITSSPAFFFWFPRIGDDLYRKLERNPHQRSIKLKSCHNICGSYEQSSTSCYNEQRQFGFSFKHEFRLWQYRHQGRAGGGTTTTLLWPQPTHLLPKTNTSNSHPSSNHIALKLFFGLIIPLFLIVVIALLVYFYRRSRASQVQPSDEAGTSADQQLPAYKQRPEEVGPEEPPPAYRP</sequence>
<evidence type="ECO:0000313" key="4">
    <source>
        <dbReference type="EMBL" id="KAK8237744.1"/>
    </source>
</evidence>
<evidence type="ECO:0000313" key="5">
    <source>
        <dbReference type="Proteomes" id="UP001492380"/>
    </source>
</evidence>
<reference evidence="4 5" key="1">
    <citation type="submission" date="2024-04" db="EMBL/GenBank/DDBJ databases">
        <title>Phyllosticta paracitricarpa is synonymous to the EU quarantine fungus P. citricarpa based on phylogenomic analyses.</title>
        <authorList>
            <consortium name="Lawrence Berkeley National Laboratory"/>
            <person name="Van Ingen-Buijs V.A."/>
            <person name="Van Westerhoven A.C."/>
            <person name="Haridas S."/>
            <person name="Skiadas P."/>
            <person name="Martin F."/>
            <person name="Groenewald J.Z."/>
            <person name="Crous P.W."/>
            <person name="Seidl M.F."/>
        </authorList>
    </citation>
    <scope>NUCLEOTIDE SEQUENCE [LARGE SCALE GENOMIC DNA]</scope>
    <source>
        <strain evidence="4 5">CBS 123374</strain>
    </source>
</reference>
<keyword evidence="2" id="KW-1133">Transmembrane helix</keyword>
<evidence type="ECO:0000256" key="1">
    <source>
        <dbReference type="SAM" id="MobiDB-lite"/>
    </source>
</evidence>
<evidence type="ECO:0008006" key="6">
    <source>
        <dbReference type="Google" id="ProtNLM"/>
    </source>
</evidence>
<name>A0ABR1YSJ6_9PEZI</name>
<comment type="caution">
    <text evidence="4">The sequence shown here is derived from an EMBL/GenBank/DDBJ whole genome shotgun (WGS) entry which is preliminary data.</text>
</comment>
<feature type="region of interest" description="Disordered" evidence="1">
    <location>
        <begin position="219"/>
        <end position="256"/>
    </location>
</feature>
<dbReference type="Proteomes" id="UP001492380">
    <property type="component" value="Unassembled WGS sequence"/>
</dbReference>
<gene>
    <name evidence="4" type="ORF">HDK90DRAFT_532612</name>
</gene>
<evidence type="ECO:0000256" key="3">
    <source>
        <dbReference type="SAM" id="SignalP"/>
    </source>
</evidence>
<proteinExistence type="predicted"/>
<protein>
    <recommendedName>
        <fullName evidence="6">Transmembrane protein</fullName>
    </recommendedName>
</protein>
<feature type="chain" id="PRO_5045751731" description="Transmembrane protein" evidence="3">
    <location>
        <begin position="24"/>
        <end position="256"/>
    </location>
</feature>
<dbReference type="EMBL" id="JBBWRZ010000004">
    <property type="protein sequence ID" value="KAK8237744.1"/>
    <property type="molecule type" value="Genomic_DNA"/>
</dbReference>
<feature type="signal peptide" evidence="3">
    <location>
        <begin position="1"/>
        <end position="23"/>
    </location>
</feature>
<evidence type="ECO:0000256" key="2">
    <source>
        <dbReference type="SAM" id="Phobius"/>
    </source>
</evidence>
<feature type="transmembrane region" description="Helical" evidence="2">
    <location>
        <begin position="192"/>
        <end position="213"/>
    </location>
</feature>
<accession>A0ABR1YSJ6</accession>